<dbReference type="EMBL" id="JASAOG010000311">
    <property type="protein sequence ID" value="KAK0040680.1"/>
    <property type="molecule type" value="Genomic_DNA"/>
</dbReference>
<accession>A0AAD8ATI9</accession>
<dbReference type="PANTHER" id="PTHR31196">
    <property type="entry name" value="RNA POLYMERASE II NUCLEAR LOCALIZATION PROTEIN SLC7A6OS-RELATED"/>
    <property type="match status" value="1"/>
</dbReference>
<dbReference type="InterPro" id="IPR040218">
    <property type="entry name" value="SLC7A6OS"/>
</dbReference>
<keyword evidence="9" id="KW-0539">Nucleus</keyword>
<evidence type="ECO:0000313" key="13">
    <source>
        <dbReference type="Proteomes" id="UP001233172"/>
    </source>
</evidence>
<dbReference type="GO" id="GO:0005737">
    <property type="term" value="C:cytoplasm"/>
    <property type="evidence" value="ECO:0007669"/>
    <property type="project" value="UniProtKB-SubCell"/>
</dbReference>
<comment type="caution">
    <text evidence="12">The sequence shown here is derived from an EMBL/GenBank/DDBJ whole genome shotgun (WGS) entry which is preliminary data.</text>
</comment>
<sequence>MITSVIRVKRRIDEDPAEALIVSCKRKKQTENLASVACENNVESIFSFAGTISSKHDPVPQQIKETIKKTELTTHAANLKHPPRRVEYTSELRHKKDRVSRANRFRIICSRRALDIDALDSKKVAPDSPEEKDSNLKKQNSPGCGESELNKDLDIAKQAETSDQSSTDFKSSSKANTLEVQTEKTLCPDTKLSTDKYDDSTLTEEDKVFCILDVENDLEDVMRETSKQSVSGITLNNIPMVSHRVMSPPENERDFVYDLYYAHETLDNLDSEAVFTVEALCEELINEDVEDFQDRDDFRDDSDDSNDESNWRNDYPDEDPHFFENENVDDYYAEDMVDTNFLHCGDDDDQLAYWMGTRCKVDEHSDDDENDYEEDGDKDCDNFSNVY</sequence>
<dbReference type="Pfam" id="PF08574">
    <property type="entry name" value="Iwr1"/>
    <property type="match status" value="1"/>
</dbReference>
<evidence type="ECO:0000256" key="6">
    <source>
        <dbReference type="ARBA" id="ARBA00022448"/>
    </source>
</evidence>
<dbReference type="AlphaFoldDB" id="A0AAD8ATI9"/>
<feature type="region of interest" description="Disordered" evidence="10">
    <location>
        <begin position="291"/>
        <end position="322"/>
    </location>
</feature>
<evidence type="ECO:0000256" key="10">
    <source>
        <dbReference type="SAM" id="MobiDB-lite"/>
    </source>
</evidence>
<evidence type="ECO:0000256" key="9">
    <source>
        <dbReference type="ARBA" id="ARBA00023242"/>
    </source>
</evidence>
<reference evidence="12" key="1">
    <citation type="journal article" date="2023" name="PLoS Negl. Trop. Dis.">
        <title>A genome sequence for Biomphalaria pfeifferi, the major vector snail for the human-infecting parasite Schistosoma mansoni.</title>
        <authorList>
            <person name="Bu L."/>
            <person name="Lu L."/>
            <person name="Laidemitt M.R."/>
            <person name="Zhang S.M."/>
            <person name="Mutuku M."/>
            <person name="Mkoji G."/>
            <person name="Steinauer M."/>
            <person name="Loker E.S."/>
        </authorList>
    </citation>
    <scope>NUCLEOTIDE SEQUENCE</scope>
    <source>
        <strain evidence="12">KasaAsao</strain>
    </source>
</reference>
<comment type="subcellular location">
    <subcellularLocation>
        <location evidence="3">Cytoplasm</location>
    </subcellularLocation>
    <subcellularLocation>
        <location evidence="2">Nucleus</location>
    </subcellularLocation>
</comment>
<gene>
    <name evidence="12" type="ORF">Bpfe_029883</name>
</gene>
<evidence type="ECO:0000256" key="7">
    <source>
        <dbReference type="ARBA" id="ARBA00022490"/>
    </source>
</evidence>
<keyword evidence="7" id="KW-0963">Cytoplasm</keyword>
<keyword evidence="8" id="KW-0653">Protein transport</keyword>
<dbReference type="GO" id="GO:0032502">
    <property type="term" value="P:developmental process"/>
    <property type="evidence" value="ECO:0007669"/>
    <property type="project" value="TreeGrafter"/>
</dbReference>
<feature type="compositionally biased region" description="Basic and acidic residues" evidence="10">
    <location>
        <begin position="309"/>
        <end position="322"/>
    </location>
</feature>
<evidence type="ECO:0000256" key="8">
    <source>
        <dbReference type="ARBA" id="ARBA00022927"/>
    </source>
</evidence>
<feature type="compositionally biased region" description="Basic and acidic residues" evidence="10">
    <location>
        <begin position="148"/>
        <end position="157"/>
    </location>
</feature>
<dbReference type="Proteomes" id="UP001233172">
    <property type="component" value="Unassembled WGS sequence"/>
</dbReference>
<evidence type="ECO:0000256" key="5">
    <source>
        <dbReference type="ARBA" id="ARBA00017036"/>
    </source>
</evidence>
<comment type="similarity">
    <text evidence="4">Belongs to the IWR1/SLC7A6OS family.</text>
</comment>
<proteinExistence type="inferred from homology"/>
<dbReference type="PANTHER" id="PTHR31196:SF2">
    <property type="entry name" value="RNA POLYMERASE II NUCLEAR LOCALIZATION PROTEIN SLC7A6OS-RELATED"/>
    <property type="match status" value="1"/>
</dbReference>
<evidence type="ECO:0000256" key="3">
    <source>
        <dbReference type="ARBA" id="ARBA00004496"/>
    </source>
</evidence>
<name>A0AAD8ATI9_BIOPF</name>
<feature type="domain" description="Transcription factor Iwr1" evidence="11">
    <location>
        <begin position="254"/>
        <end position="319"/>
    </location>
</feature>
<keyword evidence="13" id="KW-1185">Reference proteome</keyword>
<feature type="compositionally biased region" description="Low complexity" evidence="10">
    <location>
        <begin position="161"/>
        <end position="174"/>
    </location>
</feature>
<reference evidence="12" key="2">
    <citation type="submission" date="2023-04" db="EMBL/GenBank/DDBJ databases">
        <authorList>
            <person name="Bu L."/>
            <person name="Lu L."/>
            <person name="Laidemitt M.R."/>
            <person name="Zhang S.M."/>
            <person name="Mutuku M."/>
            <person name="Mkoji G."/>
            <person name="Steinauer M."/>
            <person name="Loker E.S."/>
        </authorList>
    </citation>
    <scope>NUCLEOTIDE SEQUENCE</scope>
    <source>
        <strain evidence="12">KasaAsao</strain>
        <tissue evidence="12">Whole Snail</tissue>
    </source>
</reference>
<evidence type="ECO:0000256" key="1">
    <source>
        <dbReference type="ARBA" id="ARBA00003202"/>
    </source>
</evidence>
<feature type="compositionally biased region" description="Acidic residues" evidence="10">
    <location>
        <begin position="364"/>
        <end position="378"/>
    </location>
</feature>
<evidence type="ECO:0000313" key="12">
    <source>
        <dbReference type="EMBL" id="KAK0040680.1"/>
    </source>
</evidence>
<evidence type="ECO:0000259" key="11">
    <source>
        <dbReference type="Pfam" id="PF08574"/>
    </source>
</evidence>
<dbReference type="GO" id="GO:0015031">
    <property type="term" value="P:protein transport"/>
    <property type="evidence" value="ECO:0007669"/>
    <property type="project" value="UniProtKB-KW"/>
</dbReference>
<protein>
    <recommendedName>
        <fullName evidence="5">Probable RNA polymerase II nuclear localization protein SLC7A6OS</fullName>
    </recommendedName>
</protein>
<feature type="region of interest" description="Disordered" evidence="10">
    <location>
        <begin position="121"/>
        <end position="181"/>
    </location>
</feature>
<organism evidence="12 13">
    <name type="scientific">Biomphalaria pfeifferi</name>
    <name type="common">Bloodfluke planorb</name>
    <name type="synonym">Freshwater snail</name>
    <dbReference type="NCBI Taxonomy" id="112525"/>
    <lineage>
        <taxon>Eukaryota</taxon>
        <taxon>Metazoa</taxon>
        <taxon>Spiralia</taxon>
        <taxon>Lophotrochozoa</taxon>
        <taxon>Mollusca</taxon>
        <taxon>Gastropoda</taxon>
        <taxon>Heterobranchia</taxon>
        <taxon>Euthyneura</taxon>
        <taxon>Panpulmonata</taxon>
        <taxon>Hygrophila</taxon>
        <taxon>Lymnaeoidea</taxon>
        <taxon>Planorbidae</taxon>
        <taxon>Biomphalaria</taxon>
    </lineage>
</organism>
<dbReference type="GO" id="GO:0005634">
    <property type="term" value="C:nucleus"/>
    <property type="evidence" value="ECO:0007669"/>
    <property type="project" value="UniProtKB-SubCell"/>
</dbReference>
<feature type="region of interest" description="Disordered" evidence="10">
    <location>
        <begin position="363"/>
        <end position="387"/>
    </location>
</feature>
<evidence type="ECO:0000256" key="2">
    <source>
        <dbReference type="ARBA" id="ARBA00004123"/>
    </source>
</evidence>
<evidence type="ECO:0000256" key="4">
    <source>
        <dbReference type="ARBA" id="ARBA00010218"/>
    </source>
</evidence>
<dbReference type="InterPro" id="IPR013883">
    <property type="entry name" value="TF_Iwr1_dom"/>
</dbReference>
<feature type="compositionally biased region" description="Basic and acidic residues" evidence="10">
    <location>
        <begin position="121"/>
        <end position="136"/>
    </location>
</feature>
<comment type="function">
    <text evidence="1">Directs RNA polymerase II nuclear import.</text>
</comment>
<keyword evidence="6" id="KW-0813">Transport</keyword>
<feature type="compositionally biased region" description="Acidic residues" evidence="10">
    <location>
        <begin position="291"/>
        <end position="307"/>
    </location>
</feature>